<reference evidence="2" key="1">
    <citation type="submission" date="2023-02" db="EMBL/GenBank/DDBJ databases">
        <title>Mating type loci evolution in Malassezia.</title>
        <authorList>
            <person name="Coelho M.A."/>
        </authorList>
    </citation>
    <scope>NUCLEOTIDE SEQUENCE</scope>
    <source>
        <strain evidence="2">CBS 14136</strain>
    </source>
</reference>
<feature type="region of interest" description="Disordered" evidence="1">
    <location>
        <begin position="25"/>
        <end position="72"/>
    </location>
</feature>
<dbReference type="Proteomes" id="UP001214628">
    <property type="component" value="Chromosome 1"/>
</dbReference>
<evidence type="ECO:0000256" key="1">
    <source>
        <dbReference type="SAM" id="MobiDB-lite"/>
    </source>
</evidence>
<organism evidence="2 3">
    <name type="scientific">Malassezia psittaci</name>
    <dbReference type="NCBI Taxonomy" id="1821823"/>
    <lineage>
        <taxon>Eukaryota</taxon>
        <taxon>Fungi</taxon>
        <taxon>Dikarya</taxon>
        <taxon>Basidiomycota</taxon>
        <taxon>Ustilaginomycotina</taxon>
        <taxon>Malasseziomycetes</taxon>
        <taxon>Malasseziales</taxon>
        <taxon>Malasseziaceae</taxon>
        <taxon>Malassezia</taxon>
    </lineage>
</organism>
<name>A0AAF0FAB6_9BASI</name>
<gene>
    <name evidence="2" type="ORF">MPSI1_001272</name>
</gene>
<feature type="compositionally biased region" description="Pro residues" evidence="1">
    <location>
        <begin position="31"/>
        <end position="43"/>
    </location>
</feature>
<sequence>MSNPYLVDYGDLPAWAQDNAFIRHGYRRPGDAPPRPPEKLPPVPEKDMPSDLSSLRRRVPTRAKQVARSEPTFRHDTYSQCLRSVWAYWHNETGTLRTLIQ</sequence>
<dbReference type="AlphaFoldDB" id="A0AAF0FAB6"/>
<accession>A0AAF0FAB6</accession>
<evidence type="ECO:0000313" key="3">
    <source>
        <dbReference type="Proteomes" id="UP001214628"/>
    </source>
</evidence>
<dbReference type="EMBL" id="CP118375">
    <property type="protein sequence ID" value="WFD42626.1"/>
    <property type="molecule type" value="Genomic_DNA"/>
</dbReference>
<evidence type="ECO:0000313" key="2">
    <source>
        <dbReference type="EMBL" id="WFD42626.1"/>
    </source>
</evidence>
<protein>
    <submittedName>
        <fullName evidence="2">Uncharacterized protein</fullName>
    </submittedName>
</protein>
<proteinExistence type="predicted"/>
<keyword evidence="3" id="KW-1185">Reference proteome</keyword>